<evidence type="ECO:0000313" key="2">
    <source>
        <dbReference type="EMBL" id="CAE8618662.1"/>
    </source>
</evidence>
<accession>A0A813G716</accession>
<sequence>MAAAFLALAPAEVAPRPPTLRLASSGRSKRYGSPVITSGFERLRPAAPAAGAALAVLASCGLAVRRQARQKRLGQAWRRASPRFAPDDDGSQEAVSTKKDPFTSGPTLNVNAPKKLARWAPGGSASDVSDAGLGSQLDKVSEEVIPGNG</sequence>
<feature type="non-terminal residue" evidence="2">
    <location>
        <position position="149"/>
    </location>
</feature>
<evidence type="ECO:0000313" key="3">
    <source>
        <dbReference type="Proteomes" id="UP000654075"/>
    </source>
</evidence>
<protein>
    <submittedName>
        <fullName evidence="2">Uncharacterized protein</fullName>
    </submittedName>
</protein>
<feature type="non-terminal residue" evidence="2">
    <location>
        <position position="1"/>
    </location>
</feature>
<gene>
    <name evidence="2" type="ORF">PGLA1383_LOCUS36268</name>
</gene>
<reference evidence="2" key="1">
    <citation type="submission" date="2021-02" db="EMBL/GenBank/DDBJ databases">
        <authorList>
            <person name="Dougan E. K."/>
            <person name="Rhodes N."/>
            <person name="Thang M."/>
            <person name="Chan C."/>
        </authorList>
    </citation>
    <scope>NUCLEOTIDE SEQUENCE</scope>
</reference>
<comment type="caution">
    <text evidence="2">The sequence shown here is derived from an EMBL/GenBank/DDBJ whole genome shotgun (WGS) entry which is preliminary data.</text>
</comment>
<proteinExistence type="predicted"/>
<feature type="region of interest" description="Disordered" evidence="1">
    <location>
        <begin position="71"/>
        <end position="149"/>
    </location>
</feature>
<organism evidence="2 3">
    <name type="scientific">Polarella glacialis</name>
    <name type="common">Dinoflagellate</name>
    <dbReference type="NCBI Taxonomy" id="89957"/>
    <lineage>
        <taxon>Eukaryota</taxon>
        <taxon>Sar</taxon>
        <taxon>Alveolata</taxon>
        <taxon>Dinophyceae</taxon>
        <taxon>Suessiales</taxon>
        <taxon>Suessiaceae</taxon>
        <taxon>Polarella</taxon>
    </lineage>
</organism>
<dbReference type="AlphaFoldDB" id="A0A813G716"/>
<dbReference type="Proteomes" id="UP000654075">
    <property type="component" value="Unassembled WGS sequence"/>
</dbReference>
<keyword evidence="3" id="KW-1185">Reference proteome</keyword>
<dbReference type="EMBL" id="CAJNNV010026625">
    <property type="protein sequence ID" value="CAE8618662.1"/>
    <property type="molecule type" value="Genomic_DNA"/>
</dbReference>
<name>A0A813G716_POLGL</name>
<evidence type="ECO:0000256" key="1">
    <source>
        <dbReference type="SAM" id="MobiDB-lite"/>
    </source>
</evidence>